<sequence>MMDRRMVRRHARGMVLAGYAYGLYDPVCNIVANCVWYDAVFPPSSSQEEVQPKFLSCKAIFRLARRSLDALVAFMTAYAPSLSAEEAMSYLSRSHGNLRHAAMLVDREGVSHTDTMDGAFKAAILAANLPSHAACLAQFWFLVNCAPTDAFLARHGICGHPLATFGFSDSRLSQSNASVLLLLDFLKSDVSCLLRPLPLTPNSSSLSRGAYRALRLKMHRFKMDQEFCFNIVDMALEKLFIQSGVIVLVPFALSLIYILFSFYPLHP</sequence>
<dbReference type="Proteomes" id="UP001732700">
    <property type="component" value="Chromosome 5A"/>
</dbReference>
<name>A0ACD5XM27_AVESA</name>
<organism evidence="1 2">
    <name type="scientific">Avena sativa</name>
    <name type="common">Oat</name>
    <dbReference type="NCBI Taxonomy" id="4498"/>
    <lineage>
        <taxon>Eukaryota</taxon>
        <taxon>Viridiplantae</taxon>
        <taxon>Streptophyta</taxon>
        <taxon>Embryophyta</taxon>
        <taxon>Tracheophyta</taxon>
        <taxon>Spermatophyta</taxon>
        <taxon>Magnoliopsida</taxon>
        <taxon>Liliopsida</taxon>
        <taxon>Poales</taxon>
        <taxon>Poaceae</taxon>
        <taxon>BOP clade</taxon>
        <taxon>Pooideae</taxon>
        <taxon>Poodae</taxon>
        <taxon>Poeae</taxon>
        <taxon>Poeae Chloroplast Group 1 (Aveneae type)</taxon>
        <taxon>Aveninae</taxon>
        <taxon>Avena</taxon>
    </lineage>
</organism>
<accession>A0ACD5XM27</accession>
<reference evidence="1" key="1">
    <citation type="submission" date="2021-05" db="EMBL/GenBank/DDBJ databases">
        <authorList>
            <person name="Scholz U."/>
            <person name="Mascher M."/>
            <person name="Fiebig A."/>
        </authorList>
    </citation>
    <scope>NUCLEOTIDE SEQUENCE [LARGE SCALE GENOMIC DNA]</scope>
</reference>
<dbReference type="EnsemblPlants" id="AVESA.00010b.r2.5AG0814400.6">
    <property type="protein sequence ID" value="AVESA.00010b.r2.5AG0814400.6.CDS.1"/>
    <property type="gene ID" value="AVESA.00010b.r2.5AG0814400"/>
</dbReference>
<proteinExistence type="predicted"/>
<evidence type="ECO:0000313" key="1">
    <source>
        <dbReference type="EnsemblPlants" id="AVESA.00010b.r2.5AG0814400.6.CDS.1"/>
    </source>
</evidence>
<reference evidence="1" key="2">
    <citation type="submission" date="2025-09" db="UniProtKB">
        <authorList>
            <consortium name="EnsemblPlants"/>
        </authorList>
    </citation>
    <scope>IDENTIFICATION</scope>
</reference>
<protein>
    <submittedName>
        <fullName evidence="1">Uncharacterized protein</fullName>
    </submittedName>
</protein>
<keyword evidence="2" id="KW-1185">Reference proteome</keyword>
<evidence type="ECO:0000313" key="2">
    <source>
        <dbReference type="Proteomes" id="UP001732700"/>
    </source>
</evidence>